<dbReference type="RefSeq" id="WP_072744037.1">
    <property type="nucleotide sequence ID" value="NZ_FQXR01000005.1"/>
</dbReference>
<proteinExistence type="inferred from homology"/>
<dbReference type="NCBIfam" id="TIGR02887">
    <property type="entry name" value="spore_ger_x_C"/>
    <property type="match status" value="1"/>
</dbReference>
<keyword evidence="4" id="KW-0732">Signal</keyword>
<dbReference type="GO" id="GO:0016020">
    <property type="term" value="C:membrane"/>
    <property type="evidence" value="ECO:0007669"/>
    <property type="project" value="UniProtKB-SubCell"/>
</dbReference>
<feature type="domain" description="Spore germination protein N-terminal" evidence="9">
    <location>
        <begin position="24"/>
        <end position="196"/>
    </location>
</feature>
<keyword evidence="11" id="KW-1185">Reference proteome</keyword>
<evidence type="ECO:0000256" key="7">
    <source>
        <dbReference type="ARBA" id="ARBA00023288"/>
    </source>
</evidence>
<evidence type="ECO:0000256" key="5">
    <source>
        <dbReference type="ARBA" id="ARBA00023136"/>
    </source>
</evidence>
<comment type="subcellular location">
    <subcellularLocation>
        <location evidence="1">Membrane</location>
        <topology evidence="1">Lipid-anchor</topology>
    </subcellularLocation>
</comment>
<evidence type="ECO:0000313" key="11">
    <source>
        <dbReference type="Proteomes" id="UP000184389"/>
    </source>
</evidence>
<evidence type="ECO:0000256" key="2">
    <source>
        <dbReference type="ARBA" id="ARBA00007886"/>
    </source>
</evidence>
<dbReference type="STRING" id="1123281.SAMN02745180_01363"/>
<evidence type="ECO:0000256" key="1">
    <source>
        <dbReference type="ARBA" id="ARBA00004635"/>
    </source>
</evidence>
<dbReference type="Pfam" id="PF25198">
    <property type="entry name" value="Spore_GerAC_N"/>
    <property type="match status" value="1"/>
</dbReference>
<dbReference type="Proteomes" id="UP000184389">
    <property type="component" value="Unassembled WGS sequence"/>
</dbReference>
<keyword evidence="3" id="KW-0309">Germination</keyword>
<evidence type="ECO:0000313" key="10">
    <source>
        <dbReference type="EMBL" id="SHH90018.1"/>
    </source>
</evidence>
<evidence type="ECO:0000256" key="4">
    <source>
        <dbReference type="ARBA" id="ARBA00022729"/>
    </source>
</evidence>
<dbReference type="InterPro" id="IPR038501">
    <property type="entry name" value="Spore_GerAC_C_sf"/>
</dbReference>
<dbReference type="PANTHER" id="PTHR35789">
    <property type="entry name" value="SPORE GERMINATION PROTEIN B3"/>
    <property type="match status" value="1"/>
</dbReference>
<keyword evidence="5" id="KW-0472">Membrane</keyword>
<sequence>MKKNLALLILSIFWIPIFSGCWGANELDTLGIVTATGLDIENDEIVATFEVIKLNPSSKSSSPSGPENAKYIQARGKTIFEAARNASLKFDRRIYLSHDQVYVFGEEFAKKGLTDYMDFLQRDHECRETAYLLVSKGSKAYEVMGISSGAEDLQGIYIGDMMKNSENTSKAIAVNISEYFRNYYDAGIQPVLGIVEKKEKKHEKDMELKNKDKYEISVEGSAMFNREKLVGYLNGEETRGYNFVRDKVDNATIEFSTVSLDIDSISVPTPKAGGTIDNKDSQIKEYTVVEIIKSKTKNEVEIQDGKIVLKTNVKIRGTIGEELGNIDTSQEKVADAIEEACSKEIKRQIEKAILKAQKEYKVDIFGYGTLFHIKYPKEWEKIKDNWNDMFSEAEFKVDVNTEIIRTGLVNTPSNKVKGE</sequence>
<dbReference type="InterPro" id="IPR057336">
    <property type="entry name" value="GerAC_N"/>
</dbReference>
<dbReference type="InterPro" id="IPR008844">
    <property type="entry name" value="Spore_GerAC-like"/>
</dbReference>
<dbReference type="AlphaFoldDB" id="A0A1M5WR82"/>
<dbReference type="Gene3D" id="3.30.300.210">
    <property type="entry name" value="Nutrient germinant receptor protein C, domain 3"/>
    <property type="match status" value="1"/>
</dbReference>
<evidence type="ECO:0000259" key="9">
    <source>
        <dbReference type="Pfam" id="PF25198"/>
    </source>
</evidence>
<evidence type="ECO:0000259" key="8">
    <source>
        <dbReference type="Pfam" id="PF05504"/>
    </source>
</evidence>
<dbReference type="GO" id="GO:0009847">
    <property type="term" value="P:spore germination"/>
    <property type="evidence" value="ECO:0007669"/>
    <property type="project" value="InterPro"/>
</dbReference>
<keyword evidence="6" id="KW-0564">Palmitate</keyword>
<keyword evidence="7" id="KW-0449">Lipoprotein</keyword>
<accession>A0A1M5WR82</accession>
<dbReference type="PANTHER" id="PTHR35789:SF1">
    <property type="entry name" value="SPORE GERMINATION PROTEIN B3"/>
    <property type="match status" value="1"/>
</dbReference>
<comment type="similarity">
    <text evidence="2">Belongs to the GerABKC lipoprotein family.</text>
</comment>
<dbReference type="EMBL" id="FQXR01000005">
    <property type="protein sequence ID" value="SHH90018.1"/>
    <property type="molecule type" value="Genomic_DNA"/>
</dbReference>
<organism evidence="10 11">
    <name type="scientific">Sporanaerobacter acetigenes DSM 13106</name>
    <dbReference type="NCBI Taxonomy" id="1123281"/>
    <lineage>
        <taxon>Bacteria</taxon>
        <taxon>Bacillati</taxon>
        <taxon>Bacillota</taxon>
        <taxon>Tissierellia</taxon>
        <taxon>Tissierellales</taxon>
        <taxon>Sporanaerobacteraceae</taxon>
        <taxon>Sporanaerobacter</taxon>
    </lineage>
</organism>
<dbReference type="Gene3D" id="6.20.190.10">
    <property type="entry name" value="Nutrient germinant receptor protein C, domain 1"/>
    <property type="match status" value="1"/>
</dbReference>
<evidence type="ECO:0000256" key="3">
    <source>
        <dbReference type="ARBA" id="ARBA00022544"/>
    </source>
</evidence>
<feature type="domain" description="Spore germination GerAC-like C-terminal" evidence="8">
    <location>
        <begin position="219"/>
        <end position="407"/>
    </location>
</feature>
<reference evidence="10 11" key="1">
    <citation type="submission" date="2016-11" db="EMBL/GenBank/DDBJ databases">
        <authorList>
            <person name="Jaros S."/>
            <person name="Januszkiewicz K."/>
            <person name="Wedrychowicz H."/>
        </authorList>
    </citation>
    <scope>NUCLEOTIDE SEQUENCE [LARGE SCALE GENOMIC DNA]</scope>
    <source>
        <strain evidence="10 11">DSM 13106</strain>
    </source>
</reference>
<dbReference type="Pfam" id="PF05504">
    <property type="entry name" value="Spore_GerAC"/>
    <property type="match status" value="1"/>
</dbReference>
<protein>
    <submittedName>
        <fullName evidence="10">Spore germination protein KC</fullName>
    </submittedName>
</protein>
<gene>
    <name evidence="10" type="ORF">SAMN02745180_01363</name>
</gene>
<dbReference type="InterPro" id="IPR046953">
    <property type="entry name" value="Spore_GerAC-like_C"/>
</dbReference>
<name>A0A1M5WR82_9FIRM</name>
<evidence type="ECO:0000256" key="6">
    <source>
        <dbReference type="ARBA" id="ARBA00023139"/>
    </source>
</evidence>
<dbReference type="PROSITE" id="PS51257">
    <property type="entry name" value="PROKAR_LIPOPROTEIN"/>
    <property type="match status" value="1"/>
</dbReference>
<dbReference type="OrthoDB" id="9816067at2"/>